<gene>
    <name evidence="2" type="ORF">TELCIR_07060</name>
</gene>
<feature type="compositionally biased region" description="Polar residues" evidence="1">
    <location>
        <begin position="423"/>
        <end position="435"/>
    </location>
</feature>
<feature type="compositionally biased region" description="Basic and acidic residues" evidence="1">
    <location>
        <begin position="59"/>
        <end position="76"/>
    </location>
</feature>
<evidence type="ECO:0000313" key="2">
    <source>
        <dbReference type="EMBL" id="PIO71052.1"/>
    </source>
</evidence>
<feature type="compositionally biased region" description="Basic and acidic residues" evidence="1">
    <location>
        <begin position="407"/>
        <end position="421"/>
    </location>
</feature>
<name>A0A2G9UMV1_TELCI</name>
<feature type="compositionally biased region" description="Basic and acidic residues" evidence="1">
    <location>
        <begin position="201"/>
        <end position="218"/>
    </location>
</feature>
<reference evidence="2 3" key="1">
    <citation type="submission" date="2015-09" db="EMBL/GenBank/DDBJ databases">
        <title>Draft genome of the parasitic nematode Teladorsagia circumcincta isolate WARC Sus (inbred).</title>
        <authorList>
            <person name="Mitreva M."/>
        </authorList>
    </citation>
    <scope>NUCLEOTIDE SEQUENCE [LARGE SCALE GENOMIC DNA]</scope>
    <source>
        <strain evidence="2 3">S</strain>
    </source>
</reference>
<sequence>MLGMPQEIGKIRPAKIITKPVFAVEVPRGKWLMVGEEAVHSRIVQGEMSTDRKVIVPFKLEKMNRQSPEHSPEERGNAPMRRRQAQHNSALRIGDYARSALPGPIPGVSVELTEEVYLPPAEEKGYRICFQCRKHGKFRFHEHMAVKYRIMKKDAEGNVNRLYKPPLPPHYPIPAAADAMNVDEPPVPPRGKAQSNRSKKMNKDQGHHDTTTHEEHQLYRGSSCATPSMSPKIHTMKELRLWRKLIRQNHQILRSYAASLESTRSSEPYCVMRTIVEYDRNGDNIEAIMRKFHDDVMAAILAYLVHCNAARNELTYKTICGNVIALQVVEPGTDVIGSEKVFRVVTFPLSKNSSRAHEPTAENSGYFVVDEKCMKWLNHYKELVNSFNTHCHSNATGMVINQVWNEESRSSSMEHREDKKNSSKCMTQIWNKKES</sequence>
<dbReference type="Proteomes" id="UP000230423">
    <property type="component" value="Unassembled WGS sequence"/>
</dbReference>
<proteinExistence type="predicted"/>
<feature type="region of interest" description="Disordered" evidence="1">
    <location>
        <begin position="175"/>
        <end position="230"/>
    </location>
</feature>
<organism evidence="2 3">
    <name type="scientific">Teladorsagia circumcincta</name>
    <name type="common">Brown stomach worm</name>
    <name type="synonym">Ostertagia circumcincta</name>
    <dbReference type="NCBI Taxonomy" id="45464"/>
    <lineage>
        <taxon>Eukaryota</taxon>
        <taxon>Metazoa</taxon>
        <taxon>Ecdysozoa</taxon>
        <taxon>Nematoda</taxon>
        <taxon>Chromadorea</taxon>
        <taxon>Rhabditida</taxon>
        <taxon>Rhabditina</taxon>
        <taxon>Rhabditomorpha</taxon>
        <taxon>Strongyloidea</taxon>
        <taxon>Trichostrongylidae</taxon>
        <taxon>Teladorsagia</taxon>
    </lineage>
</organism>
<keyword evidence="3" id="KW-1185">Reference proteome</keyword>
<evidence type="ECO:0000256" key="1">
    <source>
        <dbReference type="SAM" id="MobiDB-lite"/>
    </source>
</evidence>
<dbReference type="AlphaFoldDB" id="A0A2G9UMV1"/>
<evidence type="ECO:0000313" key="3">
    <source>
        <dbReference type="Proteomes" id="UP000230423"/>
    </source>
</evidence>
<protein>
    <submittedName>
        <fullName evidence="2">Uncharacterized protein</fullName>
    </submittedName>
</protein>
<feature type="region of interest" description="Disordered" evidence="1">
    <location>
        <begin position="59"/>
        <end position="87"/>
    </location>
</feature>
<feature type="region of interest" description="Disordered" evidence="1">
    <location>
        <begin position="407"/>
        <end position="435"/>
    </location>
</feature>
<accession>A0A2G9UMV1</accession>
<dbReference type="EMBL" id="KZ346073">
    <property type="protein sequence ID" value="PIO71052.1"/>
    <property type="molecule type" value="Genomic_DNA"/>
</dbReference>